<organism evidence="2">
    <name type="scientific">marine sediment metagenome</name>
    <dbReference type="NCBI Taxonomy" id="412755"/>
    <lineage>
        <taxon>unclassified sequences</taxon>
        <taxon>metagenomes</taxon>
        <taxon>ecological metagenomes</taxon>
    </lineage>
</organism>
<keyword evidence="1" id="KW-0472">Membrane</keyword>
<comment type="caution">
    <text evidence="2">The sequence shown here is derived from an EMBL/GenBank/DDBJ whole genome shotgun (WGS) entry which is preliminary data.</text>
</comment>
<evidence type="ECO:0000256" key="1">
    <source>
        <dbReference type="SAM" id="Phobius"/>
    </source>
</evidence>
<name>X0RP30_9ZZZZ</name>
<reference evidence="2" key="1">
    <citation type="journal article" date="2014" name="Front. Microbiol.">
        <title>High frequency of phylogenetically diverse reductive dehalogenase-homologous genes in deep subseafloor sedimentary metagenomes.</title>
        <authorList>
            <person name="Kawai M."/>
            <person name="Futagami T."/>
            <person name="Toyoda A."/>
            <person name="Takaki Y."/>
            <person name="Nishi S."/>
            <person name="Hori S."/>
            <person name="Arai W."/>
            <person name="Tsubouchi T."/>
            <person name="Morono Y."/>
            <person name="Uchiyama I."/>
            <person name="Ito T."/>
            <person name="Fujiyama A."/>
            <person name="Inagaki F."/>
            <person name="Takami H."/>
        </authorList>
    </citation>
    <scope>NUCLEOTIDE SEQUENCE</scope>
    <source>
        <strain evidence="2">Expedition CK06-06</strain>
    </source>
</reference>
<gene>
    <name evidence="2" type="ORF">S01H1_17264</name>
</gene>
<dbReference type="EMBL" id="BARS01009150">
    <property type="protein sequence ID" value="GAF70528.1"/>
    <property type="molecule type" value="Genomic_DNA"/>
</dbReference>
<protein>
    <submittedName>
        <fullName evidence="2">Uncharacterized protein</fullName>
    </submittedName>
</protein>
<keyword evidence="1" id="KW-0812">Transmembrane</keyword>
<proteinExistence type="predicted"/>
<keyword evidence="1" id="KW-1133">Transmembrane helix</keyword>
<dbReference type="AlphaFoldDB" id="X0RP30"/>
<evidence type="ECO:0000313" key="2">
    <source>
        <dbReference type="EMBL" id="GAF70528.1"/>
    </source>
</evidence>
<accession>X0RP30</accession>
<feature type="transmembrane region" description="Helical" evidence="1">
    <location>
        <begin position="144"/>
        <end position="164"/>
    </location>
</feature>
<sequence>MTKTIHGVHFRVPNDINGRKFIENLRLFKNKERIGRISALTRGPRPPGSSVQCERSKATGFAIYLHDSEALNEWERERDKKEVDQVLNLQERLGVRVREALDFRKIIEDKNQSIEGLRSRLGTMQAESFTDIEALEIDVRFWKYAAFGFTSLGALLSITIYFLVKYGVIS</sequence>